<dbReference type="InterPro" id="IPR051992">
    <property type="entry name" value="OxStress_Response_Reg"/>
</dbReference>
<evidence type="ECO:0000313" key="5">
    <source>
        <dbReference type="Proteomes" id="UP001140949"/>
    </source>
</evidence>
<dbReference type="Proteomes" id="UP001140949">
    <property type="component" value="Unassembled WGS sequence"/>
</dbReference>
<dbReference type="AlphaFoldDB" id="A0AAX6ETP5"/>
<feature type="compositionally biased region" description="Low complexity" evidence="3">
    <location>
        <begin position="21"/>
        <end position="41"/>
    </location>
</feature>
<accession>A0AAX6ETP5</accession>
<feature type="region of interest" description="Disordered" evidence="3">
    <location>
        <begin position="130"/>
        <end position="213"/>
    </location>
</feature>
<evidence type="ECO:0000256" key="2">
    <source>
        <dbReference type="ARBA" id="ARBA00023242"/>
    </source>
</evidence>
<dbReference type="PANTHER" id="PTHR33172">
    <property type="entry name" value="OS08G0516900 PROTEIN"/>
    <property type="match status" value="1"/>
</dbReference>
<dbReference type="GO" id="GO:0005634">
    <property type="term" value="C:nucleus"/>
    <property type="evidence" value="ECO:0007669"/>
    <property type="project" value="UniProtKB-SubCell"/>
</dbReference>
<name>A0AAX6ETP5_IRIPA</name>
<dbReference type="EMBL" id="JANAVB010034020">
    <property type="protein sequence ID" value="KAJ6807199.1"/>
    <property type="molecule type" value="Genomic_DNA"/>
</dbReference>
<organism evidence="4 5">
    <name type="scientific">Iris pallida</name>
    <name type="common">Sweet iris</name>
    <dbReference type="NCBI Taxonomy" id="29817"/>
    <lineage>
        <taxon>Eukaryota</taxon>
        <taxon>Viridiplantae</taxon>
        <taxon>Streptophyta</taxon>
        <taxon>Embryophyta</taxon>
        <taxon>Tracheophyta</taxon>
        <taxon>Spermatophyta</taxon>
        <taxon>Magnoliopsida</taxon>
        <taxon>Liliopsida</taxon>
        <taxon>Asparagales</taxon>
        <taxon>Iridaceae</taxon>
        <taxon>Iridoideae</taxon>
        <taxon>Irideae</taxon>
        <taxon>Iris</taxon>
    </lineage>
</organism>
<sequence length="241" mass="25722">MSIVTERIGRTGFAGFGVYDESPPAAEAESCSSSIGRNSESSGGGSDGGDDSEEVQSSLKGPLDTMDALEDSLPIRRGISKFYCGKSKSFTSLTDAQRASSAKDLAKPENFYTRKRKSLLAFSSTLWDKTCSNSRHDKDAAVSKRPANSSRTTVGHGHPESSSSSGSNSNSNGSGEEEDHDHSYSRKLPPLPPHGKVVAQKCPSPLERRPSFKTRSFSLTDLEGVACSSSIVSGIKQQMFN</sequence>
<feature type="compositionally biased region" description="Low complexity" evidence="3">
    <location>
        <begin position="160"/>
        <end position="174"/>
    </location>
</feature>
<comment type="caution">
    <text evidence="4">The sequence shown here is derived from an EMBL/GenBank/DDBJ whole genome shotgun (WGS) entry which is preliminary data.</text>
</comment>
<evidence type="ECO:0000313" key="4">
    <source>
        <dbReference type="EMBL" id="KAJ6807199.1"/>
    </source>
</evidence>
<evidence type="ECO:0000256" key="1">
    <source>
        <dbReference type="ARBA" id="ARBA00004123"/>
    </source>
</evidence>
<dbReference type="GO" id="GO:0006950">
    <property type="term" value="P:response to stress"/>
    <property type="evidence" value="ECO:0007669"/>
    <property type="project" value="UniProtKB-ARBA"/>
</dbReference>
<reference evidence="4" key="2">
    <citation type="submission" date="2023-04" db="EMBL/GenBank/DDBJ databases">
        <authorList>
            <person name="Bruccoleri R.E."/>
            <person name="Oakeley E.J."/>
            <person name="Faust A.-M."/>
            <person name="Dessus-Babus S."/>
            <person name="Altorfer M."/>
            <person name="Burckhardt D."/>
            <person name="Oertli M."/>
            <person name="Naumann U."/>
            <person name="Petersen F."/>
            <person name="Wong J."/>
        </authorList>
    </citation>
    <scope>NUCLEOTIDE SEQUENCE</scope>
    <source>
        <strain evidence="4">GSM-AAB239-AS_SAM_17_03QT</strain>
        <tissue evidence="4">Leaf</tissue>
    </source>
</reference>
<keyword evidence="5" id="KW-1185">Reference proteome</keyword>
<feature type="region of interest" description="Disordered" evidence="3">
    <location>
        <begin position="14"/>
        <end position="67"/>
    </location>
</feature>
<proteinExistence type="predicted"/>
<gene>
    <name evidence="4" type="ORF">M6B38_173070</name>
</gene>
<reference evidence="4" key="1">
    <citation type="journal article" date="2023" name="GigaByte">
        <title>Genome assembly of the bearded iris, Iris pallida Lam.</title>
        <authorList>
            <person name="Bruccoleri R.E."/>
            <person name="Oakeley E.J."/>
            <person name="Faust A.M.E."/>
            <person name="Altorfer M."/>
            <person name="Dessus-Babus S."/>
            <person name="Burckhardt D."/>
            <person name="Oertli M."/>
            <person name="Naumann U."/>
            <person name="Petersen F."/>
            <person name="Wong J."/>
        </authorList>
    </citation>
    <scope>NUCLEOTIDE SEQUENCE</scope>
    <source>
        <strain evidence="4">GSM-AAB239-AS_SAM_17_03QT</strain>
    </source>
</reference>
<comment type="subcellular location">
    <subcellularLocation>
        <location evidence="1">Nucleus</location>
    </subcellularLocation>
</comment>
<dbReference type="PANTHER" id="PTHR33172:SF96">
    <property type="entry name" value="PROTEIN OXIDATIVE STRESS 3 LIKE 3"/>
    <property type="match status" value="1"/>
</dbReference>
<evidence type="ECO:0000256" key="3">
    <source>
        <dbReference type="SAM" id="MobiDB-lite"/>
    </source>
</evidence>
<keyword evidence="2" id="KW-0539">Nucleus</keyword>
<protein>
    <submittedName>
        <fullName evidence="4">Uncharacterized protein</fullName>
    </submittedName>
</protein>